<gene>
    <name evidence="3" type="ORF">ATC03_02045</name>
</gene>
<dbReference type="InterPro" id="IPR045782">
    <property type="entry name" value="TrbL_3"/>
</dbReference>
<feature type="transmembrane region" description="Helical" evidence="2">
    <location>
        <begin position="272"/>
        <end position="295"/>
    </location>
</feature>
<feature type="compositionally biased region" description="Low complexity" evidence="1">
    <location>
        <begin position="455"/>
        <end position="475"/>
    </location>
</feature>
<feature type="transmembrane region" description="Helical" evidence="2">
    <location>
        <begin position="227"/>
        <end position="260"/>
    </location>
</feature>
<proteinExistence type="predicted"/>
<reference evidence="4" key="2">
    <citation type="submission" date="2016-01" db="EMBL/GenBank/DDBJ databases">
        <title>Complete genome sequence of Agromyces aureus AR33T and comparison with related organisms.</title>
        <authorList>
            <person name="Corretto E."/>
            <person name="Antonielli L."/>
            <person name="Sessitsch A."/>
            <person name="Brader G."/>
        </authorList>
    </citation>
    <scope>NUCLEOTIDE SEQUENCE [LARGE SCALE GENOMIC DNA]</scope>
    <source>
        <strain evidence="4">AR33</strain>
    </source>
</reference>
<dbReference type="KEGG" id="agy:ATC03_02045"/>
<dbReference type="Proteomes" id="UP000078437">
    <property type="component" value="Chromosome"/>
</dbReference>
<sequence>MSCEFGNWSCELGEAVGQWVGGATGQALVAIAEALADGLGQLVRALGTMWVAVPSPKIVANQEISSIGSSTDGVVMMLNWASWLALIVCMLSLIGFGATLGLRRGNERLRRLGSILLAVVMVSGAGSIVGYLVTSQSAEASPAIGFIHESLQPLVIGLAVFSLIIAAVRTAWEQRADGARQALSSLLTLAVVTGGGLTAVAVLVAASDALASEILTNSSTGRSFEENLLAMLGVAHVATGGSGVLIVIVLGTVALCGSIVQIGLMVLRSGMLVLLAGILPLSASFTNTAVGANWFRKCIGWLLAFILYKPAAALIYATAFQLVGTDLFASDGTGIWAGVAGVAMMLMALLALPALMRFVAPVLAMQAGGAGLGASMARIGAEVPTGAVRAFQGARTSGTASSGGSAAMASSGAASGSAASGAALGGAAAAGGIAMPAVAAVGTAIAAGQKAADGVKSGAEQAAAAPSQGASGPDARATPSGAPETRPRPGA</sequence>
<feature type="transmembrane region" description="Helical" evidence="2">
    <location>
        <begin position="301"/>
        <end position="323"/>
    </location>
</feature>
<protein>
    <recommendedName>
        <fullName evidence="5">TrbL/VirB6 plasmid conjugal transfer protein</fullName>
    </recommendedName>
</protein>
<feature type="transmembrane region" description="Helical" evidence="2">
    <location>
        <begin position="80"/>
        <end position="102"/>
    </location>
</feature>
<evidence type="ECO:0000313" key="3">
    <source>
        <dbReference type="EMBL" id="ANJ25725.1"/>
    </source>
</evidence>
<feature type="transmembrane region" description="Helical" evidence="2">
    <location>
        <begin position="154"/>
        <end position="172"/>
    </location>
</feature>
<reference evidence="3 4" key="1">
    <citation type="journal article" date="2016" name="Int. J. Syst. Evol. Microbiol.">
        <title>Agromyces aureus sp. nov., isolated from the rhizosphere of Salix caprea L. grown in a heavy-metal-contaminated soil.</title>
        <authorList>
            <person name="Corretto E."/>
            <person name="Antonielli L."/>
            <person name="Sessitsch A."/>
            <person name="Compant S."/>
            <person name="Gorfer M."/>
            <person name="Kuffner M."/>
            <person name="Brader G."/>
        </authorList>
    </citation>
    <scope>NUCLEOTIDE SEQUENCE [LARGE SCALE GENOMIC DNA]</scope>
    <source>
        <strain evidence="3 4">AR33</strain>
    </source>
</reference>
<dbReference type="AlphaFoldDB" id="A0A191WBT8"/>
<feature type="transmembrane region" description="Helical" evidence="2">
    <location>
        <begin position="184"/>
        <end position="207"/>
    </location>
</feature>
<keyword evidence="4" id="KW-1185">Reference proteome</keyword>
<feature type="transmembrane region" description="Helical" evidence="2">
    <location>
        <begin position="335"/>
        <end position="356"/>
    </location>
</feature>
<evidence type="ECO:0008006" key="5">
    <source>
        <dbReference type="Google" id="ProtNLM"/>
    </source>
</evidence>
<accession>A0A191WBT8</accession>
<dbReference type="OrthoDB" id="3694109at2"/>
<feature type="region of interest" description="Disordered" evidence="1">
    <location>
        <begin position="455"/>
        <end position="491"/>
    </location>
</feature>
<dbReference type="RefSeq" id="WP_067872528.1">
    <property type="nucleotide sequence ID" value="NZ_CP013979.1"/>
</dbReference>
<dbReference type="STRING" id="453304.ATC03_02045"/>
<keyword evidence="2" id="KW-1133">Transmembrane helix</keyword>
<dbReference type="Pfam" id="PF19590">
    <property type="entry name" value="TrbL_3"/>
    <property type="match status" value="1"/>
</dbReference>
<evidence type="ECO:0000256" key="1">
    <source>
        <dbReference type="SAM" id="MobiDB-lite"/>
    </source>
</evidence>
<organism evidence="3 4">
    <name type="scientific">Agromyces aureus</name>
    <dbReference type="NCBI Taxonomy" id="453304"/>
    <lineage>
        <taxon>Bacteria</taxon>
        <taxon>Bacillati</taxon>
        <taxon>Actinomycetota</taxon>
        <taxon>Actinomycetes</taxon>
        <taxon>Micrococcales</taxon>
        <taxon>Microbacteriaceae</taxon>
        <taxon>Agromyces</taxon>
    </lineage>
</organism>
<evidence type="ECO:0000256" key="2">
    <source>
        <dbReference type="SAM" id="Phobius"/>
    </source>
</evidence>
<keyword evidence="2" id="KW-0472">Membrane</keyword>
<name>A0A191WBT8_9MICO</name>
<dbReference type="EMBL" id="CP013979">
    <property type="protein sequence ID" value="ANJ25725.1"/>
    <property type="molecule type" value="Genomic_DNA"/>
</dbReference>
<feature type="transmembrane region" description="Helical" evidence="2">
    <location>
        <begin position="114"/>
        <end position="134"/>
    </location>
</feature>
<evidence type="ECO:0000313" key="4">
    <source>
        <dbReference type="Proteomes" id="UP000078437"/>
    </source>
</evidence>
<keyword evidence="2" id="KW-0812">Transmembrane</keyword>